<comment type="cofactor">
    <cofactor evidence="6">
        <name>Mg(2+)</name>
        <dbReference type="ChEBI" id="CHEBI:18420"/>
    </cofactor>
</comment>
<dbReference type="NCBIfam" id="NF008629">
    <property type="entry name" value="PRK11617.1"/>
    <property type="match status" value="1"/>
</dbReference>
<dbReference type="Pfam" id="PF04493">
    <property type="entry name" value="Endonuclease_5"/>
    <property type="match status" value="1"/>
</dbReference>
<keyword evidence="6" id="KW-0460">Magnesium</keyword>
<dbReference type="InterPro" id="IPR007581">
    <property type="entry name" value="Endonuclease-V"/>
</dbReference>
<keyword evidence="2 6" id="KW-0963">Cytoplasm</keyword>
<keyword evidence="9" id="KW-1185">Reference proteome</keyword>
<feature type="compositionally biased region" description="Basic and acidic residues" evidence="7">
    <location>
        <begin position="1"/>
        <end position="21"/>
    </location>
</feature>
<dbReference type="EC" id="3.1.21.7" evidence="6"/>
<comment type="subcellular location">
    <subcellularLocation>
        <location evidence="1 6">Cytoplasm</location>
    </subcellularLocation>
</comment>
<dbReference type="HAMAP" id="MF_00801">
    <property type="entry name" value="Endonuclease_5"/>
    <property type="match status" value="1"/>
</dbReference>
<reference evidence="8 9" key="1">
    <citation type="submission" date="2024-10" db="EMBL/GenBank/DDBJ databases">
        <title>The Natural Products Discovery Center: Release of the First 8490 Sequenced Strains for Exploring Actinobacteria Biosynthetic Diversity.</title>
        <authorList>
            <person name="Kalkreuter E."/>
            <person name="Kautsar S.A."/>
            <person name="Yang D."/>
            <person name="Bader C.D."/>
            <person name="Teijaro C.N."/>
            <person name="Fluegel L."/>
            <person name="Davis C.M."/>
            <person name="Simpson J.R."/>
            <person name="Lauterbach L."/>
            <person name="Steele A.D."/>
            <person name="Gui C."/>
            <person name="Meng S."/>
            <person name="Li G."/>
            <person name="Viehrig K."/>
            <person name="Ye F."/>
            <person name="Su P."/>
            <person name="Kiefer A.F."/>
            <person name="Nichols A."/>
            <person name="Cepeda A.J."/>
            <person name="Yan W."/>
            <person name="Fan B."/>
            <person name="Jiang Y."/>
            <person name="Adhikari A."/>
            <person name="Zheng C.-J."/>
            <person name="Schuster L."/>
            <person name="Cowan T.M."/>
            <person name="Smanski M.J."/>
            <person name="Chevrette M.G."/>
            <person name="De Carvalho L.P.S."/>
            <person name="Shen B."/>
        </authorList>
    </citation>
    <scope>NUCLEOTIDE SEQUENCE [LARGE SCALE GENOMIC DNA]</scope>
    <source>
        <strain evidence="8 9">NPDC001867</strain>
    </source>
</reference>
<keyword evidence="6" id="KW-0227">DNA damage</keyword>
<evidence type="ECO:0000313" key="9">
    <source>
        <dbReference type="Proteomes" id="UP001602089"/>
    </source>
</evidence>
<evidence type="ECO:0000313" key="8">
    <source>
        <dbReference type="EMBL" id="MFF4026131.1"/>
    </source>
</evidence>
<keyword evidence="3 6" id="KW-0540">Nuclease</keyword>
<evidence type="ECO:0000256" key="2">
    <source>
        <dbReference type="ARBA" id="ARBA00022490"/>
    </source>
</evidence>
<comment type="function">
    <text evidence="6">DNA repair enzyme involved in the repair of deaminated bases. Selectively cleaves double-stranded DNA at the second phosphodiester bond 3' to a deoxyinosine leaving behind the intact lesion on the nicked DNA.</text>
</comment>
<organism evidence="8 9">
    <name type="scientific">Nocardia elegans</name>
    <dbReference type="NCBI Taxonomy" id="300029"/>
    <lineage>
        <taxon>Bacteria</taxon>
        <taxon>Bacillati</taxon>
        <taxon>Actinomycetota</taxon>
        <taxon>Actinomycetes</taxon>
        <taxon>Mycobacteriales</taxon>
        <taxon>Nocardiaceae</taxon>
        <taxon>Nocardia</taxon>
    </lineage>
</organism>
<evidence type="ECO:0000256" key="3">
    <source>
        <dbReference type="ARBA" id="ARBA00022722"/>
    </source>
</evidence>
<accession>A0ABW6TJ60</accession>
<comment type="caution">
    <text evidence="8">The sequence shown here is derived from an EMBL/GenBank/DDBJ whole genome shotgun (WGS) entry which is preliminary data.</text>
</comment>
<evidence type="ECO:0000256" key="4">
    <source>
        <dbReference type="ARBA" id="ARBA00022759"/>
    </source>
</evidence>
<dbReference type="Proteomes" id="UP001602089">
    <property type="component" value="Unassembled WGS sequence"/>
</dbReference>
<comment type="similarity">
    <text evidence="6">Belongs to the endonuclease V family.</text>
</comment>
<comment type="catalytic activity">
    <reaction evidence="6">
        <text>Endonucleolytic cleavage at apurinic or apyrimidinic sites to products with a 5'-phosphate.</text>
        <dbReference type="EC" id="3.1.21.7"/>
    </reaction>
</comment>
<keyword evidence="6" id="KW-0479">Metal-binding</keyword>
<feature type="binding site" evidence="6">
    <location>
        <position position="77"/>
    </location>
    <ligand>
        <name>Mg(2+)</name>
        <dbReference type="ChEBI" id="CHEBI:18420"/>
    </ligand>
</feature>
<protein>
    <recommendedName>
        <fullName evidence="6">Endonuclease V</fullName>
        <ecNumber evidence="6">3.1.21.7</ecNumber>
    </recommendedName>
    <alternativeName>
        <fullName evidence="6">Deoxyinosine 3'endonuclease</fullName>
    </alternativeName>
    <alternativeName>
        <fullName evidence="6">Deoxyribonuclease V</fullName>
        <shortName evidence="6">DNase V</shortName>
    </alternativeName>
</protein>
<name>A0ABW6TJ60_9NOCA</name>
<evidence type="ECO:0000256" key="1">
    <source>
        <dbReference type="ARBA" id="ARBA00004496"/>
    </source>
</evidence>
<feature type="site" description="Interaction with target DNA" evidence="6">
    <location>
        <position position="114"/>
    </location>
</feature>
<sequence length="260" mass="27828">MVTVDEPKTGKHRRVQEDSPDVHPATTCRAALTVRLAMTPELPADPEAAAALQERLRDSVLTHDPRPPRFRTVAGLDSAYAESGAVVAAVVVLDIDTLATVDTAVARGTTRFPYVPGLLAFRELPTTLAALERLETTPDLLVCDGQGIAHPRRFGLACHLGVLTGLPSIGVAKTVWGRCDEPDAARGSVADITVDGEVVGRALRTQPGIKPVYVSVGHRISLDTACAQVLALAPKYRQPETTRRADHLCRTLLRDTVARG</sequence>
<dbReference type="EMBL" id="JBIATK010000009">
    <property type="protein sequence ID" value="MFF4026131.1"/>
    <property type="molecule type" value="Genomic_DNA"/>
</dbReference>
<dbReference type="RefSeq" id="WP_228817817.1">
    <property type="nucleotide sequence ID" value="NZ_JADLPS010000010.1"/>
</dbReference>
<dbReference type="PANTHER" id="PTHR28511">
    <property type="entry name" value="ENDONUCLEASE V"/>
    <property type="match status" value="1"/>
</dbReference>
<feature type="binding site" evidence="6">
    <location>
        <position position="144"/>
    </location>
    <ligand>
        <name>Mg(2+)</name>
        <dbReference type="ChEBI" id="CHEBI:18420"/>
    </ligand>
</feature>
<dbReference type="GO" id="GO:0043737">
    <property type="term" value="F:deoxyribonuclease V activity"/>
    <property type="evidence" value="ECO:0007669"/>
    <property type="project" value="UniProtKB-EC"/>
</dbReference>
<dbReference type="CDD" id="cd06559">
    <property type="entry name" value="Endonuclease_V"/>
    <property type="match status" value="1"/>
</dbReference>
<gene>
    <name evidence="6 8" type="primary">nfi</name>
    <name evidence="8" type="ORF">ACFYY5_25095</name>
</gene>
<keyword evidence="4 6" id="KW-0255">Endonuclease</keyword>
<dbReference type="Gene3D" id="3.30.2170.10">
    <property type="entry name" value="archaeoglobus fulgidus dsm 4304 superfamily"/>
    <property type="match status" value="1"/>
</dbReference>
<dbReference type="PANTHER" id="PTHR28511:SF1">
    <property type="entry name" value="ENDONUCLEASE V"/>
    <property type="match status" value="1"/>
</dbReference>
<keyword evidence="5 6" id="KW-0378">Hydrolase</keyword>
<feature type="region of interest" description="Disordered" evidence="7">
    <location>
        <begin position="1"/>
        <end position="24"/>
    </location>
</feature>
<proteinExistence type="inferred from homology"/>
<evidence type="ECO:0000256" key="6">
    <source>
        <dbReference type="HAMAP-Rule" id="MF_00801"/>
    </source>
</evidence>
<keyword evidence="6" id="KW-0234">DNA repair</keyword>
<evidence type="ECO:0000256" key="7">
    <source>
        <dbReference type="SAM" id="MobiDB-lite"/>
    </source>
</evidence>
<evidence type="ECO:0000256" key="5">
    <source>
        <dbReference type="ARBA" id="ARBA00022801"/>
    </source>
</evidence>